<evidence type="ECO:0000256" key="1">
    <source>
        <dbReference type="SAM" id="Phobius"/>
    </source>
</evidence>
<protein>
    <submittedName>
        <fullName evidence="2">Uncharacterized protein</fullName>
    </submittedName>
</protein>
<dbReference type="AlphaFoldDB" id="A0A1U7PSG2"/>
<dbReference type="Proteomes" id="UP000187550">
    <property type="component" value="Unassembled WGS sequence"/>
</dbReference>
<accession>A0A1U7PSG2</accession>
<feature type="transmembrane region" description="Helical" evidence="1">
    <location>
        <begin position="12"/>
        <end position="30"/>
    </location>
</feature>
<keyword evidence="1" id="KW-0472">Membrane</keyword>
<evidence type="ECO:0000313" key="3">
    <source>
        <dbReference type="Proteomes" id="UP000187550"/>
    </source>
</evidence>
<reference evidence="3" key="1">
    <citation type="submission" date="2017-01" db="EMBL/GenBank/DDBJ databases">
        <authorList>
            <person name="Varghese N."/>
            <person name="Submissions S."/>
        </authorList>
    </citation>
    <scope>NUCLEOTIDE SEQUENCE [LARGE SCALE GENOMIC DNA]</scope>
    <source>
        <strain evidence="3">MNA4</strain>
    </source>
</reference>
<sequence length="31" mass="3373">MEKKLIFNNADAMYAIAGSSVLTAILILLTF</sequence>
<organism evidence="2 3">
    <name type="scientific">Edaphobacillus lindanitolerans</name>
    <dbReference type="NCBI Taxonomy" id="550447"/>
    <lineage>
        <taxon>Bacteria</taxon>
        <taxon>Bacillati</taxon>
        <taxon>Bacillota</taxon>
        <taxon>Bacilli</taxon>
        <taxon>Bacillales</taxon>
        <taxon>Bacillaceae</taxon>
        <taxon>Edaphobacillus</taxon>
    </lineage>
</organism>
<gene>
    <name evidence="2" type="ORF">SAMN05428946_2411</name>
</gene>
<dbReference type="EMBL" id="FTPL01000003">
    <property type="protein sequence ID" value="SIT89436.1"/>
    <property type="molecule type" value="Genomic_DNA"/>
</dbReference>
<proteinExistence type="predicted"/>
<keyword evidence="3" id="KW-1185">Reference proteome</keyword>
<keyword evidence="1" id="KW-1133">Transmembrane helix</keyword>
<evidence type="ECO:0000313" key="2">
    <source>
        <dbReference type="EMBL" id="SIT89436.1"/>
    </source>
</evidence>
<keyword evidence="1" id="KW-0812">Transmembrane</keyword>
<name>A0A1U7PSG2_9BACI</name>